<evidence type="ECO:0000256" key="4">
    <source>
        <dbReference type="ARBA" id="ARBA00022490"/>
    </source>
</evidence>
<keyword evidence="7" id="KW-0413">Isomerase</keyword>
<dbReference type="PANTHER" id="PTHR31689">
    <property type="entry name" value="DIAMINOPIMELATE EPIMERASE, CHLOROPLASTIC"/>
    <property type="match status" value="1"/>
</dbReference>
<evidence type="ECO:0000256" key="3">
    <source>
        <dbReference type="ARBA" id="ARBA00013080"/>
    </source>
</evidence>
<evidence type="ECO:0000256" key="6">
    <source>
        <dbReference type="ARBA" id="ARBA00023154"/>
    </source>
</evidence>
<keyword evidence="4" id="KW-0963">Cytoplasm</keyword>
<comment type="pathway">
    <text evidence="1">Amino-acid biosynthesis; L-lysine biosynthesis via DAP pathway; DL-2,6-diaminopimelate from LL-2,6-diaminopimelate: step 1/1.</text>
</comment>
<dbReference type="AlphaFoldDB" id="A0A0F9UNG9"/>
<comment type="similarity">
    <text evidence="2">Belongs to the diaminopimelate epimerase family.</text>
</comment>
<protein>
    <recommendedName>
        <fullName evidence="3">diaminopimelate epimerase</fullName>
        <ecNumber evidence="3">5.1.1.7</ecNumber>
    </recommendedName>
</protein>
<comment type="catalytic activity">
    <reaction evidence="8">
        <text>(2S,6S)-2,6-diaminopimelate = meso-2,6-diaminopimelate</text>
        <dbReference type="Rhea" id="RHEA:15393"/>
        <dbReference type="ChEBI" id="CHEBI:57609"/>
        <dbReference type="ChEBI" id="CHEBI:57791"/>
        <dbReference type="EC" id="5.1.1.7"/>
    </reaction>
</comment>
<dbReference type="EMBL" id="LAZR01000123">
    <property type="protein sequence ID" value="KKN89052.1"/>
    <property type="molecule type" value="Genomic_DNA"/>
</dbReference>
<keyword evidence="6" id="KW-0457">Lysine biosynthesis</keyword>
<dbReference type="GO" id="GO:0009089">
    <property type="term" value="P:lysine biosynthetic process via diaminopimelate"/>
    <property type="evidence" value="ECO:0007669"/>
    <property type="project" value="UniProtKB-UniPathway"/>
</dbReference>
<dbReference type="UniPathway" id="UPA00034">
    <property type="reaction ID" value="UER00025"/>
</dbReference>
<evidence type="ECO:0000313" key="9">
    <source>
        <dbReference type="EMBL" id="KKN89052.1"/>
    </source>
</evidence>
<proteinExistence type="inferred from homology"/>
<name>A0A0F9UNG9_9ZZZZ</name>
<dbReference type="SUPFAM" id="SSF54506">
    <property type="entry name" value="Diaminopimelate epimerase-like"/>
    <property type="match status" value="2"/>
</dbReference>
<dbReference type="HAMAP" id="MF_00197">
    <property type="entry name" value="DAP_epimerase"/>
    <property type="match status" value="1"/>
</dbReference>
<keyword evidence="5" id="KW-0028">Amino-acid biosynthesis</keyword>
<evidence type="ECO:0000256" key="5">
    <source>
        <dbReference type="ARBA" id="ARBA00022605"/>
    </source>
</evidence>
<dbReference type="PROSITE" id="PS01326">
    <property type="entry name" value="DAP_EPIMERASE"/>
    <property type="match status" value="1"/>
</dbReference>
<evidence type="ECO:0000256" key="8">
    <source>
        <dbReference type="ARBA" id="ARBA00051712"/>
    </source>
</evidence>
<organism evidence="9">
    <name type="scientific">marine sediment metagenome</name>
    <dbReference type="NCBI Taxonomy" id="412755"/>
    <lineage>
        <taxon>unclassified sequences</taxon>
        <taxon>metagenomes</taxon>
        <taxon>ecological metagenomes</taxon>
    </lineage>
</organism>
<gene>
    <name evidence="9" type="ORF">LCGC14_0242450</name>
</gene>
<dbReference type="InterPro" id="IPR001653">
    <property type="entry name" value="DAP_epimerase_DapF"/>
</dbReference>
<dbReference type="Gene3D" id="3.10.310.10">
    <property type="entry name" value="Diaminopimelate Epimerase, Chain A, domain 1"/>
    <property type="match status" value="2"/>
</dbReference>
<evidence type="ECO:0000256" key="7">
    <source>
        <dbReference type="ARBA" id="ARBA00023235"/>
    </source>
</evidence>
<dbReference type="EC" id="5.1.1.7" evidence="3"/>
<dbReference type="NCBIfam" id="TIGR00652">
    <property type="entry name" value="DapF"/>
    <property type="match status" value="1"/>
</dbReference>
<evidence type="ECO:0000256" key="1">
    <source>
        <dbReference type="ARBA" id="ARBA00005196"/>
    </source>
</evidence>
<reference evidence="9" key="1">
    <citation type="journal article" date="2015" name="Nature">
        <title>Complex archaea that bridge the gap between prokaryotes and eukaryotes.</title>
        <authorList>
            <person name="Spang A."/>
            <person name="Saw J.H."/>
            <person name="Jorgensen S.L."/>
            <person name="Zaremba-Niedzwiedzka K."/>
            <person name="Martijn J."/>
            <person name="Lind A.E."/>
            <person name="van Eijk R."/>
            <person name="Schleper C."/>
            <person name="Guy L."/>
            <person name="Ettema T.J."/>
        </authorList>
    </citation>
    <scope>NUCLEOTIDE SEQUENCE</scope>
</reference>
<dbReference type="Pfam" id="PF01678">
    <property type="entry name" value="DAP_epimerase"/>
    <property type="match status" value="2"/>
</dbReference>
<dbReference type="GO" id="GO:0008837">
    <property type="term" value="F:diaminopimelate epimerase activity"/>
    <property type="evidence" value="ECO:0007669"/>
    <property type="project" value="UniProtKB-EC"/>
</dbReference>
<dbReference type="FunFam" id="3.10.310.10:FF:000004">
    <property type="entry name" value="Diaminopimelate epimerase"/>
    <property type="match status" value="1"/>
</dbReference>
<dbReference type="InterPro" id="IPR018510">
    <property type="entry name" value="DAP_epimerase_AS"/>
</dbReference>
<sequence length="311" mass="33370">MIGHIAAMTESAGTAAETAIAFARMNGLGNEIIVADLRGTNARISADGARALATDPATRFDQIMAIHDPKTHGTDAYIRIINRDGSEAEACGNGTRCVVKALGVETGRTDFTFETRAGILTANERADGLISVDMGKPRFGWQEIPLAEEFHDTRAIELQIGPIDAPVLHSPSVASMGNPHAIFWVDRDVWSYDLDRFGPILENHPIFPERANISIAQVLSPEALTLRTWERGVGLTQACGSAACAAAVSAARTQRTGRTLTVTVPGGDLLLEWRDDDHVVMTGPAAWEWSGRLDPATGAYVRDDQTTAEPA</sequence>
<dbReference type="PANTHER" id="PTHR31689:SF0">
    <property type="entry name" value="DIAMINOPIMELATE EPIMERASE"/>
    <property type="match status" value="1"/>
</dbReference>
<dbReference type="GO" id="GO:0005829">
    <property type="term" value="C:cytosol"/>
    <property type="evidence" value="ECO:0007669"/>
    <property type="project" value="TreeGrafter"/>
</dbReference>
<evidence type="ECO:0000256" key="2">
    <source>
        <dbReference type="ARBA" id="ARBA00010219"/>
    </source>
</evidence>
<accession>A0A0F9UNG9</accession>
<comment type="caution">
    <text evidence="9">The sequence shown here is derived from an EMBL/GenBank/DDBJ whole genome shotgun (WGS) entry which is preliminary data.</text>
</comment>